<reference evidence="3" key="1">
    <citation type="submission" date="2021-07" db="EMBL/GenBank/DDBJ databases">
        <title>Neiella marina sp. nov., isolated from the intestinal content of sea cucumber Apostichopus japonicus.</title>
        <authorList>
            <person name="Bai X."/>
        </authorList>
    </citation>
    <scope>NUCLEOTIDE SEQUENCE</scope>
    <source>
        <strain evidence="3">126</strain>
    </source>
</reference>
<dbReference type="InterPro" id="IPR036249">
    <property type="entry name" value="Thioredoxin-like_sf"/>
</dbReference>
<sequence length="126" mass="14320">MKKFLLSVIALCCLSFGTQAAERISEAKFNQLLADNQAVLVDIKADWCPTCAKQAKILKAYFADNPASKITLLEVDFDKQKKWVKYFKAPRQSTLLLFKGKEVLWFSVAETRRDVIFQELAKAEAL</sequence>
<dbReference type="CDD" id="cd02947">
    <property type="entry name" value="TRX_family"/>
    <property type="match status" value="1"/>
</dbReference>
<keyword evidence="4" id="KW-1185">Reference proteome</keyword>
<proteinExistence type="predicted"/>
<evidence type="ECO:0000259" key="2">
    <source>
        <dbReference type="PROSITE" id="PS51352"/>
    </source>
</evidence>
<feature type="chain" id="PRO_5047488294" evidence="1">
    <location>
        <begin position="21"/>
        <end position="126"/>
    </location>
</feature>
<dbReference type="Pfam" id="PF00085">
    <property type="entry name" value="Thioredoxin"/>
    <property type="match status" value="1"/>
</dbReference>
<accession>A0ABS7EJT4</accession>
<feature type="signal peptide" evidence="1">
    <location>
        <begin position="1"/>
        <end position="20"/>
    </location>
</feature>
<gene>
    <name evidence="3" type="ORF">K0504_13890</name>
</gene>
<dbReference type="InterPro" id="IPR013766">
    <property type="entry name" value="Thioredoxin_domain"/>
</dbReference>
<evidence type="ECO:0000313" key="4">
    <source>
        <dbReference type="Proteomes" id="UP001166251"/>
    </source>
</evidence>
<evidence type="ECO:0000313" key="3">
    <source>
        <dbReference type="EMBL" id="MBW8192128.1"/>
    </source>
</evidence>
<keyword evidence="1" id="KW-0732">Signal</keyword>
<protein>
    <submittedName>
        <fullName evidence="3">Thioredoxin family protein</fullName>
    </submittedName>
</protein>
<dbReference type="EMBL" id="JAHZSS010000018">
    <property type="protein sequence ID" value="MBW8192128.1"/>
    <property type="molecule type" value="Genomic_DNA"/>
</dbReference>
<name>A0ABS7EJT4_9GAMM</name>
<dbReference type="SUPFAM" id="SSF52833">
    <property type="entry name" value="Thioredoxin-like"/>
    <property type="match status" value="1"/>
</dbReference>
<feature type="domain" description="Thioredoxin" evidence="2">
    <location>
        <begin position="14"/>
        <end position="125"/>
    </location>
</feature>
<evidence type="ECO:0000256" key="1">
    <source>
        <dbReference type="SAM" id="SignalP"/>
    </source>
</evidence>
<dbReference type="RefSeq" id="WP_220104761.1">
    <property type="nucleotide sequence ID" value="NZ_JAHZSS010000018.1"/>
</dbReference>
<organism evidence="3 4">
    <name type="scientific">Neiella holothuriorum</name>
    <dbReference type="NCBI Taxonomy" id="2870530"/>
    <lineage>
        <taxon>Bacteria</taxon>
        <taxon>Pseudomonadati</taxon>
        <taxon>Pseudomonadota</taxon>
        <taxon>Gammaproteobacteria</taxon>
        <taxon>Alteromonadales</taxon>
        <taxon>Echinimonadaceae</taxon>
        <taxon>Neiella</taxon>
    </lineage>
</organism>
<comment type="caution">
    <text evidence="3">The sequence shown here is derived from an EMBL/GenBank/DDBJ whole genome shotgun (WGS) entry which is preliminary data.</text>
</comment>
<dbReference type="PROSITE" id="PS51352">
    <property type="entry name" value="THIOREDOXIN_2"/>
    <property type="match status" value="1"/>
</dbReference>
<dbReference type="Gene3D" id="3.40.30.10">
    <property type="entry name" value="Glutaredoxin"/>
    <property type="match status" value="1"/>
</dbReference>
<dbReference type="Proteomes" id="UP001166251">
    <property type="component" value="Unassembled WGS sequence"/>
</dbReference>